<evidence type="ECO:0008006" key="3">
    <source>
        <dbReference type="Google" id="ProtNLM"/>
    </source>
</evidence>
<organism evidence="1 2">
    <name type="scientific">Alternaria panax</name>
    <dbReference type="NCBI Taxonomy" id="48097"/>
    <lineage>
        <taxon>Eukaryota</taxon>
        <taxon>Fungi</taxon>
        <taxon>Dikarya</taxon>
        <taxon>Ascomycota</taxon>
        <taxon>Pezizomycotina</taxon>
        <taxon>Dothideomycetes</taxon>
        <taxon>Pleosporomycetidae</taxon>
        <taxon>Pleosporales</taxon>
        <taxon>Pleosporineae</taxon>
        <taxon>Pleosporaceae</taxon>
        <taxon>Alternaria</taxon>
        <taxon>Alternaria sect. Panax</taxon>
    </lineage>
</organism>
<dbReference type="Gene3D" id="3.30.70.330">
    <property type="match status" value="1"/>
</dbReference>
<sequence>MTKSDPEAQTVEPSNHGHHIFTKAVHSLHMHRNVPPATPLLRSIMIRITPPTPTPSPTPPRPSNMHWDKIELSNYPPHLTHQDVLTLFQDFTISPEFLLPNVKNLAYPLRTFIKIAGEQEAERAVQELCWSKVSGRQINVRMVEKTGYEQKEVAVADVADEMKIGILSE</sequence>
<dbReference type="InterPro" id="IPR035979">
    <property type="entry name" value="RBD_domain_sf"/>
</dbReference>
<evidence type="ECO:0000313" key="1">
    <source>
        <dbReference type="EMBL" id="KAG9194858.1"/>
    </source>
</evidence>
<comment type="caution">
    <text evidence="1">The sequence shown here is derived from an EMBL/GenBank/DDBJ whole genome shotgun (WGS) entry which is preliminary data.</text>
</comment>
<accession>A0AAD4NUK5</accession>
<keyword evidence="2" id="KW-1185">Reference proteome</keyword>
<dbReference type="GO" id="GO:0003676">
    <property type="term" value="F:nucleic acid binding"/>
    <property type="evidence" value="ECO:0007669"/>
    <property type="project" value="InterPro"/>
</dbReference>
<protein>
    <recommendedName>
        <fullName evidence="3">RRM domain-containing protein</fullName>
    </recommendedName>
</protein>
<dbReference type="EMBL" id="JAANER010000002">
    <property type="protein sequence ID" value="KAG9194858.1"/>
    <property type="molecule type" value="Genomic_DNA"/>
</dbReference>
<dbReference type="AlphaFoldDB" id="A0AAD4NUK5"/>
<dbReference type="Proteomes" id="UP001199106">
    <property type="component" value="Unassembled WGS sequence"/>
</dbReference>
<name>A0AAD4NUK5_9PLEO</name>
<proteinExistence type="predicted"/>
<dbReference type="SUPFAM" id="SSF54928">
    <property type="entry name" value="RNA-binding domain, RBD"/>
    <property type="match status" value="1"/>
</dbReference>
<evidence type="ECO:0000313" key="2">
    <source>
        <dbReference type="Proteomes" id="UP001199106"/>
    </source>
</evidence>
<dbReference type="InterPro" id="IPR012677">
    <property type="entry name" value="Nucleotide-bd_a/b_plait_sf"/>
</dbReference>
<gene>
    <name evidence="1" type="ORF">G6011_04893</name>
</gene>
<reference evidence="1" key="1">
    <citation type="submission" date="2021-07" db="EMBL/GenBank/DDBJ databases">
        <title>Genome Resource of American Ginseng Black Spot Pathogen Alternaria panax.</title>
        <authorList>
            <person name="Qiu C."/>
            <person name="Wang W."/>
            <person name="Liu Z."/>
        </authorList>
    </citation>
    <scope>NUCLEOTIDE SEQUENCE</scope>
    <source>
        <strain evidence="1">BNCC115425</strain>
    </source>
</reference>